<dbReference type="AlphaFoldDB" id="A0A235BPV9"/>
<dbReference type="EMBL" id="NOZQ01000216">
    <property type="protein sequence ID" value="OYD13757.1"/>
    <property type="molecule type" value="Genomic_DNA"/>
</dbReference>
<keyword evidence="1" id="KW-0812">Transmembrane</keyword>
<evidence type="ECO:0000256" key="1">
    <source>
        <dbReference type="SAM" id="Phobius"/>
    </source>
</evidence>
<sequence length="169" mass="19024">MRRIISFEFLIVVVIAGLVAWVAIQNYTEKEVSLEDDLIENMKMVNEALDEYKGLSGGVLPSRLDVPVLVLSGDTLSRKSITGRLDPARGLDIREDTLSLLYGKDFKNPYNPKAIAIMTVDDSIESKRPGTVYYIPEGIMGNRCMKCKIIGSVRQGFLEFELHNYSEKF</sequence>
<gene>
    <name evidence="2" type="ORF">CH333_10050</name>
</gene>
<keyword evidence="1" id="KW-1133">Transmembrane helix</keyword>
<dbReference type="Proteomes" id="UP000215215">
    <property type="component" value="Unassembled WGS sequence"/>
</dbReference>
<evidence type="ECO:0000313" key="3">
    <source>
        <dbReference type="Proteomes" id="UP000215215"/>
    </source>
</evidence>
<proteinExistence type="predicted"/>
<accession>A0A235BPV9</accession>
<name>A0A235BPV9_UNCW3</name>
<comment type="caution">
    <text evidence="2">The sequence shown here is derived from an EMBL/GenBank/DDBJ whole genome shotgun (WGS) entry which is preliminary data.</text>
</comment>
<reference evidence="2 3" key="1">
    <citation type="submission" date="2017-07" db="EMBL/GenBank/DDBJ databases">
        <title>Recovery of genomes from metagenomes via a dereplication, aggregation, and scoring strategy.</title>
        <authorList>
            <person name="Sieber C.M."/>
            <person name="Probst A.J."/>
            <person name="Sharrar A."/>
            <person name="Thomas B.C."/>
            <person name="Hess M."/>
            <person name="Tringe S.G."/>
            <person name="Banfield J.F."/>
        </authorList>
    </citation>
    <scope>NUCLEOTIDE SEQUENCE [LARGE SCALE GENOMIC DNA]</scope>
    <source>
        <strain evidence="2">JGI_Cruoil_03_44_89</strain>
    </source>
</reference>
<evidence type="ECO:0000313" key="2">
    <source>
        <dbReference type="EMBL" id="OYD13757.1"/>
    </source>
</evidence>
<feature type="transmembrane region" description="Helical" evidence="1">
    <location>
        <begin position="7"/>
        <end position="24"/>
    </location>
</feature>
<protein>
    <submittedName>
        <fullName evidence="2">Uncharacterized protein</fullName>
    </submittedName>
</protein>
<organism evidence="2 3">
    <name type="scientific">candidate division WOR-3 bacterium JGI_Cruoil_03_44_89</name>
    <dbReference type="NCBI Taxonomy" id="1973748"/>
    <lineage>
        <taxon>Bacteria</taxon>
        <taxon>Bacteria division WOR-3</taxon>
    </lineage>
</organism>
<keyword evidence="1" id="KW-0472">Membrane</keyword>